<dbReference type="VEuPathDB" id="VectorBase:ASIC010942"/>
<sequence>MVSATLGTPQALLGDGCPALCRMAVRFPARLVRVAVALNHARKEAGRAQGAPIPIRGRHRMRGRAEHSRYHLSDRTQITSDEPQNPP</sequence>
<evidence type="ECO:0000313" key="4">
    <source>
        <dbReference type="Proteomes" id="UP000030765"/>
    </source>
</evidence>
<dbReference type="Proteomes" id="UP000030765">
    <property type="component" value="Unassembled WGS sequence"/>
</dbReference>
<name>A0A084VYX5_ANOSI</name>
<proteinExistence type="predicted"/>
<reference evidence="2 4" key="1">
    <citation type="journal article" date="2014" name="BMC Genomics">
        <title>Genome sequence of Anopheles sinensis provides insight into genetics basis of mosquito competence for malaria parasites.</title>
        <authorList>
            <person name="Zhou D."/>
            <person name="Zhang D."/>
            <person name="Ding G."/>
            <person name="Shi L."/>
            <person name="Hou Q."/>
            <person name="Ye Y."/>
            <person name="Xu Y."/>
            <person name="Zhou H."/>
            <person name="Xiong C."/>
            <person name="Li S."/>
            <person name="Yu J."/>
            <person name="Hong S."/>
            <person name="Yu X."/>
            <person name="Zou P."/>
            <person name="Chen C."/>
            <person name="Chang X."/>
            <person name="Wang W."/>
            <person name="Lv Y."/>
            <person name="Sun Y."/>
            <person name="Ma L."/>
            <person name="Shen B."/>
            <person name="Zhu C."/>
        </authorList>
    </citation>
    <scope>NUCLEOTIDE SEQUENCE [LARGE SCALE GENOMIC DNA]</scope>
</reference>
<dbReference type="EMBL" id="ATLV01018534">
    <property type="status" value="NOT_ANNOTATED_CDS"/>
    <property type="molecule type" value="Genomic_DNA"/>
</dbReference>
<protein>
    <submittedName>
        <fullName evidence="2 3">Uncharacterized protein</fullName>
    </submittedName>
</protein>
<evidence type="ECO:0000313" key="2">
    <source>
        <dbReference type="EMBL" id="KFB43169.1"/>
    </source>
</evidence>
<feature type="compositionally biased region" description="Basic and acidic residues" evidence="1">
    <location>
        <begin position="63"/>
        <end position="74"/>
    </location>
</feature>
<gene>
    <name evidence="2" type="ORF">ZHAS_00010942</name>
</gene>
<dbReference type="EnsemblMetazoa" id="ASIC010942-RA">
    <property type="protein sequence ID" value="ASIC010942-PA"/>
    <property type="gene ID" value="ASIC010942"/>
</dbReference>
<feature type="compositionally biased region" description="Polar residues" evidence="1">
    <location>
        <begin position="75"/>
        <end position="87"/>
    </location>
</feature>
<reference evidence="3" key="2">
    <citation type="submission" date="2020-05" db="UniProtKB">
        <authorList>
            <consortium name="EnsemblMetazoa"/>
        </authorList>
    </citation>
    <scope>IDENTIFICATION</scope>
</reference>
<evidence type="ECO:0000313" key="3">
    <source>
        <dbReference type="EnsemblMetazoa" id="ASIC010942-PA"/>
    </source>
</evidence>
<organism evidence="2">
    <name type="scientific">Anopheles sinensis</name>
    <name type="common">Mosquito</name>
    <dbReference type="NCBI Taxonomy" id="74873"/>
    <lineage>
        <taxon>Eukaryota</taxon>
        <taxon>Metazoa</taxon>
        <taxon>Ecdysozoa</taxon>
        <taxon>Arthropoda</taxon>
        <taxon>Hexapoda</taxon>
        <taxon>Insecta</taxon>
        <taxon>Pterygota</taxon>
        <taxon>Neoptera</taxon>
        <taxon>Endopterygota</taxon>
        <taxon>Diptera</taxon>
        <taxon>Nematocera</taxon>
        <taxon>Culicoidea</taxon>
        <taxon>Culicidae</taxon>
        <taxon>Anophelinae</taxon>
        <taxon>Anopheles</taxon>
    </lineage>
</organism>
<feature type="region of interest" description="Disordered" evidence="1">
    <location>
        <begin position="44"/>
        <end position="87"/>
    </location>
</feature>
<keyword evidence="4" id="KW-1185">Reference proteome</keyword>
<evidence type="ECO:0000256" key="1">
    <source>
        <dbReference type="SAM" id="MobiDB-lite"/>
    </source>
</evidence>
<dbReference type="EMBL" id="KE525236">
    <property type="protein sequence ID" value="KFB43169.1"/>
    <property type="molecule type" value="Genomic_DNA"/>
</dbReference>
<dbReference type="AlphaFoldDB" id="A0A084VYX5"/>
<accession>A0A084VYX5</accession>